<comment type="caution">
    <text evidence="4">The sequence shown here is derived from an EMBL/GenBank/DDBJ whole genome shotgun (WGS) entry which is preliminary data.</text>
</comment>
<dbReference type="Gene3D" id="3.40.50.300">
    <property type="entry name" value="P-loop containing nucleotide triphosphate hydrolases"/>
    <property type="match status" value="1"/>
</dbReference>
<dbReference type="InterPro" id="IPR003439">
    <property type="entry name" value="ABC_transporter-like_ATP-bd"/>
</dbReference>
<dbReference type="GO" id="GO:0016887">
    <property type="term" value="F:ATP hydrolysis activity"/>
    <property type="evidence" value="ECO:0007669"/>
    <property type="project" value="InterPro"/>
</dbReference>
<evidence type="ECO:0000256" key="2">
    <source>
        <dbReference type="ARBA" id="ARBA00022840"/>
    </source>
</evidence>
<dbReference type="InterPro" id="IPR027417">
    <property type="entry name" value="P-loop_NTPase"/>
</dbReference>
<reference evidence="4 5" key="1">
    <citation type="submission" date="2016-06" db="EMBL/GenBank/DDBJ databases">
        <authorList>
            <person name="Kjaerup R.B."/>
            <person name="Dalgaard T.S."/>
            <person name="Juul-Madsen H.R."/>
        </authorList>
    </citation>
    <scope>NUCLEOTIDE SEQUENCE [LARGE SCALE GENOMIC DNA]</scope>
    <source>
        <strain evidence="4 5">GCSL-Mp3</strain>
    </source>
</reference>
<keyword evidence="1" id="KW-0547">Nucleotide-binding</keyword>
<sequence length="248" mass="27539">MITVKNLHICKQEKTLLSIDELNLPDKGSIALIGPNGSGKSTLINALSGLNREVFSSVTLNGKNIAAYRGAARMQQIGLIPQSFNPCWDQQVDELITLAAERATDPAQAKSMVCQKYELIPLLDKHWHILSGGEKSRVLTAMALMCNPPVIFADEPGAALDIKHRIQLIEDLTTQGKDKLVIVCLHELDMVFRYFESVILLSQGQLRYFGSSAELIDSALLSDVFDVRFKKIEMDGYCTVYADRILRS</sequence>
<dbReference type="InterPro" id="IPR003593">
    <property type="entry name" value="AAA+_ATPase"/>
</dbReference>
<dbReference type="EMBL" id="LZEX01000001">
    <property type="protein sequence ID" value="OBU11218.1"/>
    <property type="molecule type" value="Genomic_DNA"/>
</dbReference>
<dbReference type="GO" id="GO:0005524">
    <property type="term" value="F:ATP binding"/>
    <property type="evidence" value="ECO:0007669"/>
    <property type="project" value="UniProtKB-KW"/>
</dbReference>
<dbReference type="PANTHER" id="PTHR42794:SF2">
    <property type="entry name" value="ABC TRANSPORTER ATP-BINDING PROTEIN"/>
    <property type="match status" value="1"/>
</dbReference>
<dbReference type="AlphaFoldDB" id="A0A1B8HPG6"/>
<dbReference type="SUPFAM" id="SSF52540">
    <property type="entry name" value="P-loop containing nucleoside triphosphate hydrolases"/>
    <property type="match status" value="1"/>
</dbReference>
<dbReference type="PROSITE" id="PS50893">
    <property type="entry name" value="ABC_TRANSPORTER_2"/>
    <property type="match status" value="1"/>
</dbReference>
<dbReference type="PANTHER" id="PTHR42794">
    <property type="entry name" value="HEMIN IMPORT ATP-BINDING PROTEIN HMUV"/>
    <property type="match status" value="1"/>
</dbReference>
<keyword evidence="2" id="KW-0067">ATP-binding</keyword>
<dbReference type="STRING" id="368603.AYY16_04075"/>
<organism evidence="4 5">
    <name type="scientific">Morganella psychrotolerans</name>
    <dbReference type="NCBI Taxonomy" id="368603"/>
    <lineage>
        <taxon>Bacteria</taxon>
        <taxon>Pseudomonadati</taxon>
        <taxon>Pseudomonadota</taxon>
        <taxon>Gammaproteobacteria</taxon>
        <taxon>Enterobacterales</taxon>
        <taxon>Morganellaceae</taxon>
        <taxon>Morganella</taxon>
    </lineage>
</organism>
<dbReference type="Pfam" id="PF00005">
    <property type="entry name" value="ABC_tran"/>
    <property type="match status" value="1"/>
</dbReference>
<feature type="domain" description="ABC transporter" evidence="3">
    <location>
        <begin position="2"/>
        <end position="228"/>
    </location>
</feature>
<protein>
    <submittedName>
        <fullName evidence="4">Cobalamin ABC transporter</fullName>
    </submittedName>
</protein>
<accession>A0A1B8HPG6</accession>
<evidence type="ECO:0000256" key="1">
    <source>
        <dbReference type="ARBA" id="ARBA00022741"/>
    </source>
</evidence>
<name>A0A1B8HPG6_9GAMM</name>
<gene>
    <name evidence="4" type="ORF">AYY17_00190</name>
</gene>
<dbReference type="SMART" id="SM00382">
    <property type="entry name" value="AAA"/>
    <property type="match status" value="1"/>
</dbReference>
<dbReference type="Proteomes" id="UP000092247">
    <property type="component" value="Unassembled WGS sequence"/>
</dbReference>
<proteinExistence type="predicted"/>
<dbReference type="RefSeq" id="WP_067420319.1">
    <property type="nucleotide sequence ID" value="NZ_LZEX01000001.1"/>
</dbReference>
<evidence type="ECO:0000313" key="4">
    <source>
        <dbReference type="EMBL" id="OBU11218.1"/>
    </source>
</evidence>
<evidence type="ECO:0000259" key="3">
    <source>
        <dbReference type="PROSITE" id="PS50893"/>
    </source>
</evidence>
<evidence type="ECO:0000313" key="5">
    <source>
        <dbReference type="Proteomes" id="UP000092247"/>
    </source>
</evidence>